<gene>
    <name evidence="7" type="ORF">EZ315_10135</name>
</gene>
<accession>A0A4Z0V0J9</accession>
<dbReference type="PANTHER" id="PTHR42852">
    <property type="entry name" value="THIOL:DISULFIDE INTERCHANGE PROTEIN DSBE"/>
    <property type="match status" value="1"/>
</dbReference>
<evidence type="ECO:0000313" key="7">
    <source>
        <dbReference type="EMBL" id="TGG36224.1"/>
    </source>
</evidence>
<feature type="domain" description="Thioredoxin" evidence="6">
    <location>
        <begin position="256"/>
        <end position="395"/>
    </location>
</feature>
<keyword evidence="5" id="KW-0732">Signal</keyword>
<dbReference type="RefSeq" id="WP_135471968.1">
    <property type="nucleotide sequence ID" value="NZ_CASJDB010000029.1"/>
</dbReference>
<dbReference type="CDD" id="cd02966">
    <property type="entry name" value="TlpA_like_family"/>
    <property type="match status" value="1"/>
</dbReference>
<comment type="subcellular location">
    <subcellularLocation>
        <location evidence="1">Cell envelope</location>
    </subcellularLocation>
</comment>
<dbReference type="InterPro" id="IPR012336">
    <property type="entry name" value="Thioredoxin-like_fold"/>
</dbReference>
<keyword evidence="3" id="KW-1015">Disulfide bond</keyword>
<keyword evidence="4" id="KW-0676">Redox-active center</keyword>
<dbReference type="Gene3D" id="3.40.30.10">
    <property type="entry name" value="Glutaredoxin"/>
    <property type="match status" value="1"/>
</dbReference>
<feature type="chain" id="PRO_5021276338" evidence="5">
    <location>
        <begin position="25"/>
        <end position="395"/>
    </location>
</feature>
<dbReference type="SUPFAM" id="SSF52833">
    <property type="entry name" value="Thioredoxin-like"/>
    <property type="match status" value="1"/>
</dbReference>
<keyword evidence="8" id="KW-1185">Reference proteome</keyword>
<evidence type="ECO:0000313" key="8">
    <source>
        <dbReference type="Proteomes" id="UP000297635"/>
    </source>
</evidence>
<evidence type="ECO:0000256" key="2">
    <source>
        <dbReference type="ARBA" id="ARBA00022748"/>
    </source>
</evidence>
<comment type="caution">
    <text evidence="7">The sequence shown here is derived from an EMBL/GenBank/DDBJ whole genome shotgun (WGS) entry which is preliminary data.</text>
</comment>
<sequence length="395" mass="44079">MNTRLASLFFVSALAMGIVSPAMAGDSFTIKGFIPGIADSTKVTLVNVDGADPKMIAEVITTDGNFSFSNSVDMPSMCELSFSQVRNKSFGLYRLLSSRIMVENSDIDVSYTLPFDSIVKANPFVVNEKFMKVSGSASHDQFTEYLAKCAGVEEDVKVIGLKHTGKWMETKNHPDTMAIYDKMKYEAEAGLAAARRDFIATHPAYHFSAYLTVKELAKIFAYTGDEIKAMVESVNACPDTARVNYVCKAGDRAMKHCLGQKFFDFNVDNTDGVARPMSSYVTPGKYTFIDFWASWCSPCRAAIPHVRKLHEQYAGKLNVYSISCDEEKADWDKAMSEEKMEWTQLRLNPDQVKEPSRAYAISTIPRLILIDPAGNLVCSTYRPIDIDVYLENNLR</sequence>
<keyword evidence="2" id="KW-0201">Cytochrome c-type biogenesis</keyword>
<dbReference type="EMBL" id="SJSA01000002">
    <property type="protein sequence ID" value="TGG36224.1"/>
    <property type="molecule type" value="Genomic_DNA"/>
</dbReference>
<dbReference type="Pfam" id="PF13905">
    <property type="entry name" value="Thioredoxin_8"/>
    <property type="match status" value="1"/>
</dbReference>
<dbReference type="Proteomes" id="UP000297635">
    <property type="component" value="Unassembled WGS sequence"/>
</dbReference>
<dbReference type="Pfam" id="PF14289">
    <property type="entry name" value="DUF4369"/>
    <property type="match status" value="1"/>
</dbReference>
<dbReference type="GeneID" id="82150144"/>
<dbReference type="InterPro" id="IPR013766">
    <property type="entry name" value="Thioredoxin_domain"/>
</dbReference>
<dbReference type="InterPro" id="IPR025380">
    <property type="entry name" value="DUF4369"/>
</dbReference>
<evidence type="ECO:0000256" key="3">
    <source>
        <dbReference type="ARBA" id="ARBA00023157"/>
    </source>
</evidence>
<protein>
    <submittedName>
        <fullName evidence="7">AhpC/TSA family protein</fullName>
    </submittedName>
</protein>
<dbReference type="GO" id="GO:0017004">
    <property type="term" value="P:cytochrome complex assembly"/>
    <property type="evidence" value="ECO:0007669"/>
    <property type="project" value="UniProtKB-KW"/>
</dbReference>
<dbReference type="PROSITE" id="PS51352">
    <property type="entry name" value="THIOREDOXIN_2"/>
    <property type="match status" value="1"/>
</dbReference>
<feature type="signal peptide" evidence="5">
    <location>
        <begin position="1"/>
        <end position="24"/>
    </location>
</feature>
<proteinExistence type="predicted"/>
<organism evidence="7 8">
    <name type="scientific">Duncaniella freteri</name>
    <dbReference type="NCBI Taxonomy" id="2530391"/>
    <lineage>
        <taxon>Bacteria</taxon>
        <taxon>Pseudomonadati</taxon>
        <taxon>Bacteroidota</taxon>
        <taxon>Bacteroidia</taxon>
        <taxon>Bacteroidales</taxon>
        <taxon>Muribaculaceae</taxon>
        <taxon>Duncaniella</taxon>
    </lineage>
</organism>
<dbReference type="InterPro" id="IPR050553">
    <property type="entry name" value="Thioredoxin_ResA/DsbE_sf"/>
</dbReference>
<dbReference type="PANTHER" id="PTHR42852:SF6">
    <property type="entry name" value="THIOL:DISULFIDE INTERCHANGE PROTEIN DSBE"/>
    <property type="match status" value="1"/>
</dbReference>
<name>A0A4Z0V0J9_9BACT</name>
<dbReference type="GO" id="GO:0030313">
    <property type="term" value="C:cell envelope"/>
    <property type="evidence" value="ECO:0007669"/>
    <property type="project" value="UniProtKB-SubCell"/>
</dbReference>
<evidence type="ECO:0000256" key="1">
    <source>
        <dbReference type="ARBA" id="ARBA00004196"/>
    </source>
</evidence>
<dbReference type="InterPro" id="IPR036249">
    <property type="entry name" value="Thioredoxin-like_sf"/>
</dbReference>
<evidence type="ECO:0000256" key="4">
    <source>
        <dbReference type="ARBA" id="ARBA00023284"/>
    </source>
</evidence>
<evidence type="ECO:0000259" key="6">
    <source>
        <dbReference type="PROSITE" id="PS51352"/>
    </source>
</evidence>
<evidence type="ECO:0000256" key="5">
    <source>
        <dbReference type="SAM" id="SignalP"/>
    </source>
</evidence>
<reference evidence="7 8" key="1">
    <citation type="submission" date="2019-02" db="EMBL/GenBank/DDBJ databases">
        <title>Isolation and identification of novel species under the genus Muribaculum.</title>
        <authorList>
            <person name="Miyake S."/>
            <person name="Ding Y."/>
            <person name="Low A."/>
            <person name="Soh M."/>
            <person name="Seedorf H."/>
        </authorList>
    </citation>
    <scope>NUCLEOTIDE SEQUENCE [LARGE SCALE GENOMIC DNA]</scope>
    <source>
        <strain evidence="7 8">TLL-A3</strain>
    </source>
</reference>
<dbReference type="AlphaFoldDB" id="A0A4Z0V0J9"/>